<protein>
    <recommendedName>
        <fullName evidence="8">BZIP domain-containing protein</fullName>
    </recommendedName>
</protein>
<keyword evidence="5" id="KW-0804">Transcription</keyword>
<dbReference type="Proteomes" id="UP000652761">
    <property type="component" value="Unassembled WGS sequence"/>
</dbReference>
<evidence type="ECO:0000256" key="2">
    <source>
        <dbReference type="ARBA" id="ARBA00007163"/>
    </source>
</evidence>
<feature type="region of interest" description="Disordered" evidence="7">
    <location>
        <begin position="120"/>
        <end position="139"/>
    </location>
</feature>
<dbReference type="PANTHER" id="PTHR45967">
    <property type="entry name" value="G-BOX-BINDING FACTOR 3-RELATED"/>
    <property type="match status" value="1"/>
</dbReference>
<keyword evidence="10" id="KW-1185">Reference proteome</keyword>
<feature type="region of interest" description="Disordered" evidence="7">
    <location>
        <begin position="18"/>
        <end position="39"/>
    </location>
</feature>
<evidence type="ECO:0000256" key="3">
    <source>
        <dbReference type="ARBA" id="ARBA00023015"/>
    </source>
</evidence>
<name>A0A843W5Y6_COLES</name>
<dbReference type="PANTHER" id="PTHR45967:SF38">
    <property type="entry name" value="G-BOX-BINDING FACTOR 2"/>
    <property type="match status" value="1"/>
</dbReference>
<keyword evidence="6" id="KW-0539">Nucleus</keyword>
<dbReference type="SMART" id="SM00338">
    <property type="entry name" value="BRLZ"/>
    <property type="match status" value="1"/>
</dbReference>
<dbReference type="InterPro" id="IPR044827">
    <property type="entry name" value="GBF-like"/>
</dbReference>
<evidence type="ECO:0000256" key="7">
    <source>
        <dbReference type="SAM" id="MobiDB-lite"/>
    </source>
</evidence>
<evidence type="ECO:0000256" key="1">
    <source>
        <dbReference type="ARBA" id="ARBA00004123"/>
    </source>
</evidence>
<dbReference type="CDD" id="cd14702">
    <property type="entry name" value="bZIP_plant_GBF1"/>
    <property type="match status" value="1"/>
</dbReference>
<keyword evidence="4" id="KW-0238">DNA-binding</keyword>
<dbReference type="OrthoDB" id="1642657at2759"/>
<evidence type="ECO:0000313" key="10">
    <source>
        <dbReference type="Proteomes" id="UP000652761"/>
    </source>
</evidence>
<dbReference type="AlphaFoldDB" id="A0A843W5Y6"/>
<evidence type="ECO:0000256" key="6">
    <source>
        <dbReference type="ARBA" id="ARBA00023242"/>
    </source>
</evidence>
<dbReference type="InterPro" id="IPR045314">
    <property type="entry name" value="bZIP_plant_GBF1"/>
</dbReference>
<dbReference type="PROSITE" id="PS00036">
    <property type="entry name" value="BZIP_BASIC"/>
    <property type="match status" value="1"/>
</dbReference>
<dbReference type="SUPFAM" id="SSF57959">
    <property type="entry name" value="Leucine zipper domain"/>
    <property type="match status" value="1"/>
</dbReference>
<dbReference type="GO" id="GO:0003700">
    <property type="term" value="F:DNA-binding transcription factor activity"/>
    <property type="evidence" value="ECO:0007669"/>
    <property type="project" value="InterPro"/>
</dbReference>
<comment type="similarity">
    <text evidence="2">Belongs to the bZIP family.</text>
</comment>
<evidence type="ECO:0000256" key="5">
    <source>
        <dbReference type="ARBA" id="ARBA00023163"/>
    </source>
</evidence>
<evidence type="ECO:0000259" key="8">
    <source>
        <dbReference type="PROSITE" id="PS50217"/>
    </source>
</evidence>
<dbReference type="Pfam" id="PF00170">
    <property type="entry name" value="bZIP_1"/>
    <property type="match status" value="1"/>
</dbReference>
<evidence type="ECO:0000313" key="9">
    <source>
        <dbReference type="EMBL" id="MQM04749.1"/>
    </source>
</evidence>
<sequence length="220" mass="23770">MMAGRQARVCKYGKLSVEGSQQKQCQERGESKGTGNAGSVAANAARTSIASSNVSPIMAIPSSAIAAPTTTLNIGMDYWSGTSATVTPIRSKLPITPSPAAVAPHEAVPSDMWLQDERELKRQRRKQSNRESARRSRLRKQAEYEELAHRVGLLNEENHGLREELARIQEECEKLASENVSLADKLKKSQGGESRTDGDHGQPESNAGMAKKINGTNTGS</sequence>
<dbReference type="Pfam" id="PF16596">
    <property type="entry name" value="MFMR_assoc"/>
    <property type="match status" value="1"/>
</dbReference>
<keyword evidence="3" id="KW-0805">Transcription regulation</keyword>
<feature type="compositionally biased region" description="Basic and acidic residues" evidence="7">
    <location>
        <begin position="128"/>
        <end position="139"/>
    </location>
</feature>
<comment type="caution">
    <text evidence="9">The sequence shown here is derived from an EMBL/GenBank/DDBJ whole genome shotgun (WGS) entry which is preliminary data.</text>
</comment>
<feature type="region of interest" description="Disordered" evidence="7">
    <location>
        <begin position="183"/>
        <end position="220"/>
    </location>
</feature>
<dbReference type="EMBL" id="NMUH01003276">
    <property type="protein sequence ID" value="MQM04749.1"/>
    <property type="molecule type" value="Genomic_DNA"/>
</dbReference>
<accession>A0A843W5Y6</accession>
<dbReference type="FunFam" id="1.20.5.170:FF:000020">
    <property type="entry name" value="BZIP transcription factor"/>
    <property type="match status" value="1"/>
</dbReference>
<proteinExistence type="inferred from homology"/>
<organism evidence="9 10">
    <name type="scientific">Colocasia esculenta</name>
    <name type="common">Wild taro</name>
    <name type="synonym">Arum esculentum</name>
    <dbReference type="NCBI Taxonomy" id="4460"/>
    <lineage>
        <taxon>Eukaryota</taxon>
        <taxon>Viridiplantae</taxon>
        <taxon>Streptophyta</taxon>
        <taxon>Embryophyta</taxon>
        <taxon>Tracheophyta</taxon>
        <taxon>Spermatophyta</taxon>
        <taxon>Magnoliopsida</taxon>
        <taxon>Liliopsida</taxon>
        <taxon>Araceae</taxon>
        <taxon>Aroideae</taxon>
        <taxon>Colocasieae</taxon>
        <taxon>Colocasia</taxon>
    </lineage>
</organism>
<dbReference type="PROSITE" id="PS50217">
    <property type="entry name" value="BZIP"/>
    <property type="match status" value="1"/>
</dbReference>
<dbReference type="Gene3D" id="1.20.5.170">
    <property type="match status" value="1"/>
</dbReference>
<gene>
    <name evidence="9" type="ORF">Taro_037553</name>
</gene>
<evidence type="ECO:0000256" key="4">
    <source>
        <dbReference type="ARBA" id="ARBA00023125"/>
    </source>
</evidence>
<feature type="domain" description="BZIP" evidence="8">
    <location>
        <begin position="119"/>
        <end position="182"/>
    </location>
</feature>
<dbReference type="InterPro" id="IPR046347">
    <property type="entry name" value="bZIP_sf"/>
</dbReference>
<dbReference type="GO" id="GO:0005634">
    <property type="term" value="C:nucleus"/>
    <property type="evidence" value="ECO:0007669"/>
    <property type="project" value="UniProtKB-SubCell"/>
</dbReference>
<dbReference type="GO" id="GO:0043565">
    <property type="term" value="F:sequence-specific DNA binding"/>
    <property type="evidence" value="ECO:0007669"/>
    <property type="project" value="InterPro"/>
</dbReference>
<dbReference type="InterPro" id="IPR004827">
    <property type="entry name" value="bZIP"/>
</dbReference>
<comment type="subcellular location">
    <subcellularLocation>
        <location evidence="1">Nucleus</location>
    </subcellularLocation>
</comment>
<reference evidence="9" key="1">
    <citation type="submission" date="2017-07" db="EMBL/GenBank/DDBJ databases">
        <title>Taro Niue Genome Assembly and Annotation.</title>
        <authorList>
            <person name="Atibalentja N."/>
            <person name="Keating K."/>
            <person name="Fields C.J."/>
        </authorList>
    </citation>
    <scope>NUCLEOTIDE SEQUENCE</scope>
    <source>
        <strain evidence="9">Niue_2</strain>
        <tissue evidence="9">Leaf</tissue>
    </source>
</reference>